<dbReference type="InterPro" id="IPR011009">
    <property type="entry name" value="Kinase-like_dom_sf"/>
</dbReference>
<dbReference type="SMART" id="SM00220">
    <property type="entry name" value="S_TKc"/>
    <property type="match status" value="1"/>
</dbReference>
<evidence type="ECO:0000256" key="3">
    <source>
        <dbReference type="ARBA" id="ARBA00022741"/>
    </source>
</evidence>
<comment type="caution">
    <text evidence="8">The sequence shown here is derived from an EMBL/GenBank/DDBJ whole genome shotgun (WGS) entry which is preliminary data.</text>
</comment>
<feature type="region of interest" description="Disordered" evidence="6">
    <location>
        <begin position="1004"/>
        <end position="1024"/>
    </location>
</feature>
<dbReference type="PANTHER" id="PTHR24056:SF578">
    <property type="entry name" value="CYCLIN-DEPENDENT KINASE F-2-RELATED"/>
    <property type="match status" value="1"/>
</dbReference>
<dbReference type="GO" id="GO:0007346">
    <property type="term" value="P:regulation of mitotic cell cycle"/>
    <property type="evidence" value="ECO:0007669"/>
    <property type="project" value="TreeGrafter"/>
</dbReference>
<keyword evidence="4" id="KW-0067">ATP-binding</keyword>
<name>A0A834ZYD1_9POAL</name>
<dbReference type="GO" id="GO:0005634">
    <property type="term" value="C:nucleus"/>
    <property type="evidence" value="ECO:0007669"/>
    <property type="project" value="TreeGrafter"/>
</dbReference>
<evidence type="ECO:0000259" key="7">
    <source>
        <dbReference type="PROSITE" id="PS50011"/>
    </source>
</evidence>
<evidence type="ECO:0000313" key="8">
    <source>
        <dbReference type="EMBL" id="KAF8644747.1"/>
    </source>
</evidence>
<evidence type="ECO:0000256" key="2">
    <source>
        <dbReference type="ARBA" id="ARBA00022553"/>
    </source>
</evidence>
<dbReference type="AlphaFoldDB" id="A0A834ZYD1"/>
<dbReference type="SUPFAM" id="SSF56112">
    <property type="entry name" value="Protein kinase-like (PK-like)"/>
    <property type="match status" value="1"/>
</dbReference>
<gene>
    <name evidence="8" type="ORF">HU200_066341</name>
</gene>
<dbReference type="PROSITE" id="PS50011">
    <property type="entry name" value="PROTEIN_KINASE_DOM"/>
    <property type="match status" value="1"/>
</dbReference>
<feature type="region of interest" description="Disordered" evidence="6">
    <location>
        <begin position="362"/>
        <end position="383"/>
    </location>
</feature>
<evidence type="ECO:0000256" key="6">
    <source>
        <dbReference type="SAM" id="MobiDB-lite"/>
    </source>
</evidence>
<feature type="compositionally biased region" description="Basic residues" evidence="6">
    <location>
        <begin position="321"/>
        <end position="339"/>
    </location>
</feature>
<dbReference type="Gene3D" id="1.10.510.10">
    <property type="entry name" value="Transferase(Phosphotransferase) domain 1"/>
    <property type="match status" value="1"/>
</dbReference>
<dbReference type="EC" id="2.7.11.23" evidence="1"/>
<feature type="region of interest" description="Disordered" evidence="6">
    <location>
        <begin position="309"/>
        <end position="340"/>
    </location>
</feature>
<keyword evidence="3" id="KW-0547">Nucleotide-binding</keyword>
<feature type="compositionally biased region" description="Low complexity" evidence="6">
    <location>
        <begin position="888"/>
        <end position="900"/>
    </location>
</feature>
<dbReference type="Pfam" id="PF00069">
    <property type="entry name" value="Pkinase"/>
    <property type="match status" value="1"/>
</dbReference>
<accession>A0A834ZYD1</accession>
<feature type="region of interest" description="Disordered" evidence="6">
    <location>
        <begin position="461"/>
        <end position="486"/>
    </location>
</feature>
<dbReference type="GO" id="GO:0005524">
    <property type="term" value="F:ATP binding"/>
    <property type="evidence" value="ECO:0007669"/>
    <property type="project" value="UniProtKB-KW"/>
</dbReference>
<evidence type="ECO:0000256" key="4">
    <source>
        <dbReference type="ARBA" id="ARBA00022840"/>
    </source>
</evidence>
<dbReference type="Proteomes" id="UP000636709">
    <property type="component" value="Unassembled WGS sequence"/>
</dbReference>
<evidence type="ECO:0000256" key="1">
    <source>
        <dbReference type="ARBA" id="ARBA00012409"/>
    </source>
</evidence>
<feature type="region of interest" description="Disordered" evidence="6">
    <location>
        <begin position="822"/>
        <end position="852"/>
    </location>
</feature>
<organism evidence="8 9">
    <name type="scientific">Digitaria exilis</name>
    <dbReference type="NCBI Taxonomy" id="1010633"/>
    <lineage>
        <taxon>Eukaryota</taxon>
        <taxon>Viridiplantae</taxon>
        <taxon>Streptophyta</taxon>
        <taxon>Embryophyta</taxon>
        <taxon>Tracheophyta</taxon>
        <taxon>Spermatophyta</taxon>
        <taxon>Magnoliopsida</taxon>
        <taxon>Liliopsida</taxon>
        <taxon>Poales</taxon>
        <taxon>Poaceae</taxon>
        <taxon>PACMAD clade</taxon>
        <taxon>Panicoideae</taxon>
        <taxon>Panicodae</taxon>
        <taxon>Paniceae</taxon>
        <taxon>Anthephorinae</taxon>
        <taxon>Digitaria</taxon>
    </lineage>
</organism>
<comment type="catalytic activity">
    <reaction evidence="5">
        <text>[DNA-directed RNA polymerase] + ATP = phospho-[DNA-directed RNA polymerase] + ADP + H(+)</text>
        <dbReference type="Rhea" id="RHEA:10216"/>
        <dbReference type="Rhea" id="RHEA-COMP:11321"/>
        <dbReference type="Rhea" id="RHEA-COMP:11322"/>
        <dbReference type="ChEBI" id="CHEBI:15378"/>
        <dbReference type="ChEBI" id="CHEBI:30616"/>
        <dbReference type="ChEBI" id="CHEBI:43176"/>
        <dbReference type="ChEBI" id="CHEBI:68546"/>
        <dbReference type="ChEBI" id="CHEBI:456216"/>
        <dbReference type="EC" id="2.7.11.23"/>
    </reaction>
</comment>
<protein>
    <recommendedName>
        <fullName evidence="1">[RNA-polymerase]-subunit kinase</fullName>
        <ecNumber evidence="1">2.7.11.23</ecNumber>
    </recommendedName>
</protein>
<dbReference type="InterPro" id="IPR000719">
    <property type="entry name" value="Prot_kinase_dom"/>
</dbReference>
<feature type="region of interest" description="Disordered" evidence="6">
    <location>
        <begin position="739"/>
        <end position="779"/>
    </location>
</feature>
<sequence>MLLPPLLEQKLATKYQRGPAIEVPQTLPFGSSDPFSRFKWMFSLTEDRWMAKASVKVESRWSIRVLPRARLLDDEVEEDEELVTWSFRTLPGSHWDLPHHYLVHHPRDGTPVVQRFIVFLDLELKPLETSRTSSANCASSGAGGVARAAPCHTMSTSSSAPSSLAADPQLELVVLQPGGLQLLPTARTVSNAVLKSDNLVLLHWKYGPAAPSVGSHGFSLMLRHSATVRQQPFIIDQRPKYPTRTRNASPRGPHVWRPPREFQIRSRLSPTQQHRVPRGLPLAARYLHALAAVSPKPSYRTAQSILGLARSENPNPSPMAARRRSSAARLRSGKHHHTNQLRNRLTSFTGYQGHLTHHLSHTTHLARPSAPRGHGGARRSTTAKLHDNYSQAPRTHQLGRRRFEATLHPCGCHGGGVSAAIERPSDLATKLLSTVLDPLQPQLHSPTEPQELVLTRRAVNGELQESAQRRRGEESRGARAKGEEKTALKLISADSPWLDTSTATPSSWLSPQPTLARSLSAMTYRKPEPAPPSRRRRFSSPFTRAFRLHANIASAKPSTPSTQILPRELSHGVPNIGRRPKTPGHLLALLHRLWNHDVAVVVRDVAASISPDVAREFPSASLTLSRASPQCFGRSAAPRPNVAVGVFQIEGAQIGRPGARGAEKNTPGNAPTNMHALFMTLGMGHGAERETGPSSALKRRATNRMLSSLFCLVVIATPHGFRSPRGRLGHTLLTETSRPVNAFPTDTDTRGPAPTAAGVDRVPNRTGETPNKNDRHEHAPLHQASLLRRHTLAREPPRAKNLSDRHGDGALRAAGKIADGASGAVYKARDRRTGETVAHQAPPRGGRERGRDAFSAAFPPRARCLEALRGHPRVVASAPPTSTPPAAAPSSSWSSPAGASPRPPVTAAPRSRRPRRGASCGGFSRAPPPCTPRPRQTSSSTPADTGAVRICDFGLSRSTTDAEDGDAPYTAGVATLWYRAPEVILGSREYDAGVDTWRARLHHGGAPRRRADLPGEDGDGPAQPGDELLAGIRRRLPRARMFPALSAAGFDVLTGLLAIRPDRRLAAADALRCPWFADTAAPEAAADQLRASCGRRHGCQRTCVVIRTRAEHNRN</sequence>
<feature type="domain" description="Protein kinase" evidence="7">
    <location>
        <begin position="811"/>
        <end position="1076"/>
    </location>
</feature>
<feature type="compositionally biased region" description="Polar residues" evidence="6">
    <location>
        <begin position="934"/>
        <end position="943"/>
    </location>
</feature>
<feature type="compositionally biased region" description="Basic and acidic residues" evidence="6">
    <location>
        <begin position="467"/>
        <end position="486"/>
    </location>
</feature>
<proteinExistence type="predicted"/>
<evidence type="ECO:0000256" key="5">
    <source>
        <dbReference type="ARBA" id="ARBA00049280"/>
    </source>
</evidence>
<dbReference type="InterPro" id="IPR050108">
    <property type="entry name" value="CDK"/>
</dbReference>
<reference evidence="8" key="1">
    <citation type="submission" date="2020-07" db="EMBL/GenBank/DDBJ databases">
        <title>Genome sequence and genetic diversity analysis of an under-domesticated orphan crop, white fonio (Digitaria exilis).</title>
        <authorList>
            <person name="Bennetzen J.L."/>
            <person name="Chen S."/>
            <person name="Ma X."/>
            <person name="Wang X."/>
            <person name="Yssel A.E.J."/>
            <person name="Chaluvadi S.R."/>
            <person name="Johnson M."/>
            <person name="Gangashetty P."/>
            <person name="Hamidou F."/>
            <person name="Sanogo M.D."/>
            <person name="Zwaenepoel A."/>
            <person name="Wallace J."/>
            <person name="Van De Peer Y."/>
            <person name="Van Deynze A."/>
        </authorList>
    </citation>
    <scope>NUCLEOTIDE SEQUENCE</scope>
    <source>
        <tissue evidence="8">Leaves</tissue>
    </source>
</reference>
<keyword evidence="2" id="KW-0597">Phosphoprotein</keyword>
<keyword evidence="9" id="KW-1185">Reference proteome</keyword>
<dbReference type="EMBL" id="JACEFO010003060">
    <property type="protein sequence ID" value="KAF8644747.1"/>
    <property type="molecule type" value="Genomic_DNA"/>
</dbReference>
<dbReference type="PANTHER" id="PTHR24056">
    <property type="entry name" value="CELL DIVISION PROTEIN KINASE"/>
    <property type="match status" value="1"/>
</dbReference>
<dbReference type="GO" id="GO:0008353">
    <property type="term" value="F:RNA polymerase II CTD heptapeptide repeat kinase activity"/>
    <property type="evidence" value="ECO:0007669"/>
    <property type="project" value="UniProtKB-EC"/>
</dbReference>
<feature type="region of interest" description="Disordered" evidence="6">
    <location>
        <begin position="875"/>
        <end position="946"/>
    </location>
</feature>
<evidence type="ECO:0000313" key="9">
    <source>
        <dbReference type="Proteomes" id="UP000636709"/>
    </source>
</evidence>